<name>A0AA86JCN8_9CAUD</name>
<keyword evidence="2" id="KW-1185">Reference proteome</keyword>
<sequence length="104" mass="11846">MITNNQTTKYELSSLNQMVAFLNNDYLEPPTKVAIFSKGFPTVLKMTGSEDSINNLKHSIGKCIEKSVENKDGHFIYLKKRSIKKLRSVINQMKTDMMDTSPTQ</sequence>
<evidence type="ECO:0000313" key="1">
    <source>
        <dbReference type="EMBL" id="BES79789.1"/>
    </source>
</evidence>
<organism evidence="1 2">
    <name type="scientific">Yersinia phage vB_Yru_GN1</name>
    <dbReference type="NCBI Taxonomy" id="3074381"/>
    <lineage>
        <taxon>Viruses</taxon>
        <taxon>Duplodnaviria</taxon>
        <taxon>Heunggongvirae</taxon>
        <taxon>Uroviricota</taxon>
        <taxon>Caudoviricetes</taxon>
        <taxon>Caudoviricetes incertae sedis</taxon>
        <taxon>Sepahanvirus</taxon>
        <taxon>Sepahanvirus vB-Yru-GN1</taxon>
    </lineage>
</organism>
<dbReference type="EMBL" id="LC779065">
    <property type="protein sequence ID" value="BES79789.1"/>
    <property type="molecule type" value="Genomic_DNA"/>
</dbReference>
<evidence type="ECO:0000313" key="2">
    <source>
        <dbReference type="Proteomes" id="UP001304813"/>
    </source>
</evidence>
<protein>
    <submittedName>
        <fullName evidence="1">Structural protein</fullName>
    </submittedName>
</protein>
<reference evidence="1 2" key="1">
    <citation type="submission" date="2023-09" db="EMBL/GenBank/DDBJ databases">
        <title>Analysis of phage genome (vB_Yru_GN1) of the bacterium (Yersinia ruckeri).</title>
        <authorList>
            <person name="Ganjoor M.S."/>
            <person name="Bouzari M."/>
            <person name="Soleimani-Delfan A."/>
        </authorList>
    </citation>
    <scope>NUCLEOTIDE SEQUENCE [LARGE SCALE GENOMIC DNA]</scope>
    <source>
        <strain evidence="2">vB_Yru_GN1</strain>
    </source>
</reference>
<accession>A0AA86JCN8</accession>
<proteinExistence type="predicted"/>
<dbReference type="Proteomes" id="UP001304813">
    <property type="component" value="Segment"/>
</dbReference>